<evidence type="ECO:0000313" key="6">
    <source>
        <dbReference type="EMBL" id="NJC73579.1"/>
    </source>
</evidence>
<feature type="chain" id="PRO_5046128625" evidence="4">
    <location>
        <begin position="27"/>
        <end position="293"/>
    </location>
</feature>
<accession>A0ABX0Y8I3</accession>
<evidence type="ECO:0000256" key="2">
    <source>
        <dbReference type="ARBA" id="ARBA00023157"/>
    </source>
</evidence>
<feature type="signal peptide" evidence="4">
    <location>
        <begin position="1"/>
        <end position="26"/>
    </location>
</feature>
<dbReference type="InterPro" id="IPR009003">
    <property type="entry name" value="Peptidase_S1_PA"/>
</dbReference>
<keyword evidence="6" id="KW-0645">Protease</keyword>
<keyword evidence="2" id="KW-1015">Disulfide bond</keyword>
<dbReference type="PANTHER" id="PTHR24276">
    <property type="entry name" value="POLYSERASE-RELATED"/>
    <property type="match status" value="1"/>
</dbReference>
<keyword evidence="7" id="KW-1185">Reference proteome</keyword>
<dbReference type="PROSITE" id="PS50240">
    <property type="entry name" value="TRYPSIN_DOM"/>
    <property type="match status" value="1"/>
</dbReference>
<protein>
    <submittedName>
        <fullName evidence="6">Serine protease</fullName>
    </submittedName>
</protein>
<dbReference type="EMBL" id="JAATVY010000032">
    <property type="protein sequence ID" value="NJC73579.1"/>
    <property type="molecule type" value="Genomic_DNA"/>
</dbReference>
<organism evidence="6 7">
    <name type="scientific">Planosporangium thailandense</name>
    <dbReference type="NCBI Taxonomy" id="765197"/>
    <lineage>
        <taxon>Bacteria</taxon>
        <taxon>Bacillati</taxon>
        <taxon>Actinomycetota</taxon>
        <taxon>Actinomycetes</taxon>
        <taxon>Micromonosporales</taxon>
        <taxon>Micromonosporaceae</taxon>
        <taxon>Planosporangium</taxon>
    </lineage>
</organism>
<name>A0ABX0Y8I3_9ACTN</name>
<gene>
    <name evidence="6" type="ORF">HC031_28200</name>
</gene>
<dbReference type="GO" id="GO:0006508">
    <property type="term" value="P:proteolysis"/>
    <property type="evidence" value="ECO:0007669"/>
    <property type="project" value="UniProtKB-KW"/>
</dbReference>
<dbReference type="SMART" id="SM00020">
    <property type="entry name" value="Tryp_SPc"/>
    <property type="match status" value="1"/>
</dbReference>
<dbReference type="Pfam" id="PF00089">
    <property type="entry name" value="Trypsin"/>
    <property type="match status" value="1"/>
</dbReference>
<dbReference type="InterPro" id="IPR001254">
    <property type="entry name" value="Trypsin_dom"/>
</dbReference>
<feature type="region of interest" description="Disordered" evidence="3">
    <location>
        <begin position="262"/>
        <end position="293"/>
    </location>
</feature>
<dbReference type="PROSITE" id="PS00134">
    <property type="entry name" value="TRYPSIN_HIS"/>
    <property type="match status" value="1"/>
</dbReference>
<dbReference type="Gene3D" id="2.40.10.10">
    <property type="entry name" value="Trypsin-like serine proteases"/>
    <property type="match status" value="1"/>
</dbReference>
<keyword evidence="6" id="KW-0378">Hydrolase</keyword>
<feature type="domain" description="Peptidase S1" evidence="5">
    <location>
        <begin position="38"/>
        <end position="265"/>
    </location>
</feature>
<evidence type="ECO:0000259" key="5">
    <source>
        <dbReference type="PROSITE" id="PS50240"/>
    </source>
</evidence>
<dbReference type="InterPro" id="IPR050430">
    <property type="entry name" value="Peptidase_S1"/>
</dbReference>
<reference evidence="6 7" key="1">
    <citation type="submission" date="2020-03" db="EMBL/GenBank/DDBJ databases">
        <title>WGS of the type strain of Planosporangium spp.</title>
        <authorList>
            <person name="Thawai C."/>
        </authorList>
    </citation>
    <scope>NUCLEOTIDE SEQUENCE [LARGE SCALE GENOMIC DNA]</scope>
    <source>
        <strain evidence="6 7">TBRC 5610</strain>
    </source>
</reference>
<dbReference type="RefSeq" id="WP_167928482.1">
    <property type="nucleotide sequence ID" value="NZ_JAATVY010000032.1"/>
</dbReference>
<dbReference type="Proteomes" id="UP000722989">
    <property type="component" value="Unassembled WGS sequence"/>
</dbReference>
<dbReference type="InterPro" id="IPR001314">
    <property type="entry name" value="Peptidase_S1A"/>
</dbReference>
<sequence>MPSRRMLAAIIGAAALAVIPVGVASAGTNGTGAVQTFIVGGKKAPQTFSFMGSLQNRQGDHMCGTTLISAEWAVTAGHCALDDDNQPVDPALMKVRFGSNDRSTGGELVGVSDAVVNPAFVSDGTHDIALLHLNRPVSLAPARIATSSPRPGTTVRLLGWGQTCPQPGCQQDAPRLLQQLDRRVLTSAKCRAGFDPSFELCISGTPARTACFGDSGGPALVNDGSGLALVGATSRGGNDNPVCGTGNAIYTDVTAFRDFIDQVTGGEGSGQGPDRGSDGYPGRAGTGSSTTGS</sequence>
<dbReference type="InterPro" id="IPR043504">
    <property type="entry name" value="Peptidase_S1_PA_chymotrypsin"/>
</dbReference>
<dbReference type="SUPFAM" id="SSF50494">
    <property type="entry name" value="Trypsin-like serine proteases"/>
    <property type="match status" value="1"/>
</dbReference>
<evidence type="ECO:0000256" key="3">
    <source>
        <dbReference type="SAM" id="MobiDB-lite"/>
    </source>
</evidence>
<dbReference type="GO" id="GO:0008233">
    <property type="term" value="F:peptidase activity"/>
    <property type="evidence" value="ECO:0007669"/>
    <property type="project" value="UniProtKB-KW"/>
</dbReference>
<evidence type="ECO:0000256" key="1">
    <source>
        <dbReference type="ARBA" id="ARBA00007664"/>
    </source>
</evidence>
<comment type="caution">
    <text evidence="6">The sequence shown here is derived from an EMBL/GenBank/DDBJ whole genome shotgun (WGS) entry which is preliminary data.</text>
</comment>
<dbReference type="CDD" id="cd00190">
    <property type="entry name" value="Tryp_SPc"/>
    <property type="match status" value="1"/>
</dbReference>
<dbReference type="PRINTS" id="PR00722">
    <property type="entry name" value="CHYMOTRYPSIN"/>
</dbReference>
<evidence type="ECO:0000313" key="7">
    <source>
        <dbReference type="Proteomes" id="UP000722989"/>
    </source>
</evidence>
<dbReference type="PANTHER" id="PTHR24276:SF98">
    <property type="entry name" value="FI18310P1-RELATED"/>
    <property type="match status" value="1"/>
</dbReference>
<proteinExistence type="inferred from homology"/>
<dbReference type="InterPro" id="IPR018114">
    <property type="entry name" value="TRYPSIN_HIS"/>
</dbReference>
<comment type="similarity">
    <text evidence="1">Belongs to the peptidase S1 family.</text>
</comment>
<keyword evidence="4" id="KW-0732">Signal</keyword>
<evidence type="ECO:0000256" key="4">
    <source>
        <dbReference type="SAM" id="SignalP"/>
    </source>
</evidence>